<feature type="repeat" description="ANK" evidence="1">
    <location>
        <begin position="719"/>
        <end position="748"/>
    </location>
</feature>
<reference evidence="5" key="1">
    <citation type="submission" date="2005-09" db="EMBL/GenBank/DDBJ databases">
        <title>Annotation of the Aspergillus terreus NIH2624 genome.</title>
        <authorList>
            <person name="Birren B.W."/>
            <person name="Lander E.S."/>
            <person name="Galagan J.E."/>
            <person name="Nusbaum C."/>
            <person name="Devon K."/>
            <person name="Henn M."/>
            <person name="Ma L.-J."/>
            <person name="Jaffe D.B."/>
            <person name="Butler J."/>
            <person name="Alvarez P."/>
            <person name="Gnerre S."/>
            <person name="Grabherr M."/>
            <person name="Kleber M."/>
            <person name="Mauceli E.W."/>
            <person name="Brockman W."/>
            <person name="Rounsley S."/>
            <person name="Young S.K."/>
            <person name="LaButti K."/>
            <person name="Pushparaj V."/>
            <person name="DeCaprio D."/>
            <person name="Crawford M."/>
            <person name="Koehrsen M."/>
            <person name="Engels R."/>
            <person name="Montgomery P."/>
            <person name="Pearson M."/>
            <person name="Howarth C."/>
            <person name="Larson L."/>
            <person name="Luoma S."/>
            <person name="White J."/>
            <person name="Alvarado L."/>
            <person name="Kodira C.D."/>
            <person name="Zeng Q."/>
            <person name="Oleary S."/>
            <person name="Yandava C."/>
            <person name="Denning D.W."/>
            <person name="Nierman W.C."/>
            <person name="Milne T."/>
            <person name="Madden K."/>
        </authorList>
    </citation>
    <scope>NUCLEOTIDE SEQUENCE [LARGE SCALE GENOMIC DNA]</scope>
    <source>
        <strain evidence="5">NIH 2624 / FGSC A1156</strain>
    </source>
</reference>
<feature type="repeat" description="ANK" evidence="1">
    <location>
        <begin position="816"/>
        <end position="848"/>
    </location>
</feature>
<proteinExistence type="predicted"/>
<dbReference type="GeneID" id="4320768"/>
<dbReference type="PRINTS" id="PR01415">
    <property type="entry name" value="ANKYRIN"/>
</dbReference>
<dbReference type="Pfam" id="PF06985">
    <property type="entry name" value="HET"/>
    <property type="match status" value="1"/>
</dbReference>
<evidence type="ECO:0000259" key="3">
    <source>
        <dbReference type="Pfam" id="PF06985"/>
    </source>
</evidence>
<dbReference type="Gene3D" id="1.25.40.20">
    <property type="entry name" value="Ankyrin repeat-containing domain"/>
    <property type="match status" value="4"/>
</dbReference>
<dbReference type="Pfam" id="PF12796">
    <property type="entry name" value="Ank_2"/>
    <property type="match status" value="5"/>
</dbReference>
<name>Q0CMC6_ASPTN</name>
<evidence type="ECO:0000256" key="2">
    <source>
        <dbReference type="SAM" id="MobiDB-lite"/>
    </source>
</evidence>
<feature type="region of interest" description="Disordered" evidence="2">
    <location>
        <begin position="366"/>
        <end position="413"/>
    </location>
</feature>
<evidence type="ECO:0000313" key="5">
    <source>
        <dbReference type="Proteomes" id="UP000007963"/>
    </source>
</evidence>
<feature type="domain" description="Heterokaryon incompatibility" evidence="3">
    <location>
        <begin position="25"/>
        <end position="109"/>
    </location>
</feature>
<protein>
    <recommendedName>
        <fullName evidence="3">Heterokaryon incompatibility domain-containing protein</fullName>
    </recommendedName>
</protein>
<dbReference type="PROSITE" id="PS50088">
    <property type="entry name" value="ANK_REPEAT"/>
    <property type="match status" value="9"/>
</dbReference>
<dbReference type="PANTHER" id="PTHR10622">
    <property type="entry name" value="HET DOMAIN-CONTAINING PROTEIN"/>
    <property type="match status" value="1"/>
</dbReference>
<feature type="repeat" description="ANK" evidence="1">
    <location>
        <begin position="849"/>
        <end position="881"/>
    </location>
</feature>
<gene>
    <name evidence="4" type="ORF">ATEG_05158</name>
</gene>
<sequence length="954" mass="105963">MRLIHIEDGGHQLSMTEVNREVPKYAILSHTWGAEEITIDDMRNGRRIDSGGYRKIQECCATAAKNNYQYLWVDTCCIDKTSSAELSEAINSMYRWYEEADVCYAYLSDVPSVNFTGSRWFTRGWTLQELIAPKEVIFFDKKWNVLGTRDSLQLEILERTNIPLGILDGSQSLETMSIAQRMSWASERQSTRIEDIAYCLMGIFGINMPLLYGEGDKAFIRLQEEIMNVSDDHTIFAWKDSGGDENDGGLLASSPAAFRESSDIIVRPGASISTKTPWRLDNKGLHLELYTMAVGPDGLVLAVLPCTEVGMEDDWVGIYLRDKTLTMDHFERVGKDELVPVDLRLFRPAQYPLRMLCVQRQRLASARRKPLSRRNKQEAPPTDSQTTQLALYSPPDGSPIEQLPISSQPDGGRSVLSCAAMEGNIQRAWSLLSQPRVRADQPDNHGRTPLSYAAERGHIDLVWLLLTRSDVNPFSADVHGITPVLYAARNGHHKVVEVLLARKTSQNDIYDNRRRTLLSYAAEGGHETTVHMLISRSDFDPDLDDMDGRTPLSWASQCGHGTIVALLAEHGADINATDVHGKTPIWHAVATPHSVSFHANDESGSGVLVWAAENQYQTLLDMLLTSVADIDQPDKLGRTILSWSLENEATDVFSKIVAYGVNLNAACMCRPGQADSDSAPRQTPLSWAAETHRYEIFRMLVTHGADVNPPGTFLPGITTPLHWAVQTINEDLFKFLLEHGADMYARDIYGCAMPIKVALEEELENYVRILLDHGADPNFCDEDGDTPLYAAAYRKGKDTMQLLLECGANPNIRDRSSDPLVYYAAKQELYDIMSLLLSHGADINQCNRRGDSPLAAAIENDDRKMAKLLLTHGANPNTADSDGTTPLIDAVRNGRHACVALLLEHGADANVRDGYGTPAVVEAMFDEKIVRLLIAYGADPHAQDEDGRSASKYA</sequence>
<dbReference type="STRING" id="341663.Q0CMC6"/>
<feature type="repeat" description="ANK" evidence="1">
    <location>
        <begin position="882"/>
        <end position="914"/>
    </location>
</feature>
<dbReference type="SMART" id="SM00248">
    <property type="entry name" value="ANK"/>
    <property type="match status" value="15"/>
</dbReference>
<evidence type="ECO:0000313" key="4">
    <source>
        <dbReference type="EMBL" id="EAU34227.1"/>
    </source>
</evidence>
<accession>Q0CMC6</accession>
<dbReference type="PANTHER" id="PTHR10622:SF10">
    <property type="entry name" value="HET DOMAIN-CONTAINING PROTEIN"/>
    <property type="match status" value="1"/>
</dbReference>
<dbReference type="AlphaFoldDB" id="Q0CMC6"/>
<dbReference type="EMBL" id="CH476600">
    <property type="protein sequence ID" value="EAU34227.1"/>
    <property type="molecule type" value="Genomic_DNA"/>
</dbReference>
<dbReference type="eggNOG" id="KOG4177">
    <property type="taxonomic scope" value="Eukaryota"/>
</dbReference>
<dbReference type="PROSITE" id="PS50297">
    <property type="entry name" value="ANK_REP_REGION"/>
    <property type="match status" value="8"/>
</dbReference>
<dbReference type="InterPro" id="IPR036770">
    <property type="entry name" value="Ankyrin_rpt-contain_sf"/>
</dbReference>
<dbReference type="RefSeq" id="XP_001214336.1">
    <property type="nucleotide sequence ID" value="XM_001214336.1"/>
</dbReference>
<dbReference type="SUPFAM" id="SSF48403">
    <property type="entry name" value="Ankyrin repeat"/>
    <property type="match status" value="2"/>
</dbReference>
<dbReference type="Proteomes" id="UP000007963">
    <property type="component" value="Unassembled WGS sequence"/>
</dbReference>
<dbReference type="VEuPathDB" id="FungiDB:ATEG_05158"/>
<feature type="repeat" description="ANK" evidence="1">
    <location>
        <begin position="445"/>
        <end position="466"/>
    </location>
</feature>
<feature type="repeat" description="ANK" evidence="1">
    <location>
        <begin position="547"/>
        <end position="579"/>
    </location>
</feature>
<feature type="repeat" description="ANK" evidence="1">
    <location>
        <begin position="783"/>
        <end position="815"/>
    </location>
</feature>
<feature type="repeat" description="ANK" evidence="1">
    <location>
        <begin position="680"/>
        <end position="712"/>
    </location>
</feature>
<evidence type="ECO:0000256" key="1">
    <source>
        <dbReference type="PROSITE-ProRule" id="PRU00023"/>
    </source>
</evidence>
<dbReference type="OrthoDB" id="674604at2759"/>
<organism evidence="4 5">
    <name type="scientific">Aspergillus terreus (strain NIH 2624 / FGSC A1156)</name>
    <dbReference type="NCBI Taxonomy" id="341663"/>
    <lineage>
        <taxon>Eukaryota</taxon>
        <taxon>Fungi</taxon>
        <taxon>Dikarya</taxon>
        <taxon>Ascomycota</taxon>
        <taxon>Pezizomycotina</taxon>
        <taxon>Eurotiomycetes</taxon>
        <taxon>Eurotiomycetidae</taxon>
        <taxon>Eurotiales</taxon>
        <taxon>Aspergillaceae</taxon>
        <taxon>Aspergillus</taxon>
        <taxon>Aspergillus subgen. Circumdati</taxon>
    </lineage>
</organism>
<dbReference type="HOGENOM" id="CLU_000288_138_8_1"/>
<feature type="repeat" description="ANK" evidence="1">
    <location>
        <begin position="479"/>
        <end position="511"/>
    </location>
</feature>
<dbReference type="Pfam" id="PF00023">
    <property type="entry name" value="Ank"/>
    <property type="match status" value="2"/>
</dbReference>
<dbReference type="InterPro" id="IPR010730">
    <property type="entry name" value="HET"/>
</dbReference>
<keyword evidence="1" id="KW-0040">ANK repeat</keyword>
<dbReference type="InterPro" id="IPR002110">
    <property type="entry name" value="Ankyrin_rpt"/>
</dbReference>